<proteinExistence type="predicted"/>
<keyword evidence="2" id="KW-1185">Reference proteome</keyword>
<evidence type="ECO:0000313" key="1">
    <source>
        <dbReference type="EMBL" id="GAD51837.1"/>
    </source>
</evidence>
<dbReference type="Proteomes" id="UP000016986">
    <property type="component" value="Unassembled WGS sequence"/>
</dbReference>
<sequence length="65" mass="7072">MTEGVTALREGVYDVTVERRGRARYRVFAATGAETVLFDTGFEETADDLAERLEAAGLVPVHVVS</sequence>
<organism evidence="1 2">
    <name type="scientific">Halarchaeum acidiphilum MH1-52-1</name>
    <dbReference type="NCBI Taxonomy" id="1261545"/>
    <lineage>
        <taxon>Archaea</taxon>
        <taxon>Methanobacteriati</taxon>
        <taxon>Methanobacteriota</taxon>
        <taxon>Stenosarchaea group</taxon>
        <taxon>Halobacteria</taxon>
        <taxon>Halobacteriales</taxon>
        <taxon>Halobacteriaceae</taxon>
    </lineage>
</organism>
<gene>
    <name evidence="1" type="ORF">MBEHAL_0597</name>
</gene>
<accession>U2YSY7</accession>
<comment type="caution">
    <text evidence="1">The sequence shown here is derived from an EMBL/GenBank/DDBJ whole genome shotgun (WGS) entry which is preliminary data.</text>
</comment>
<evidence type="ECO:0000313" key="2">
    <source>
        <dbReference type="Proteomes" id="UP000016986"/>
    </source>
</evidence>
<dbReference type="AlphaFoldDB" id="U2YSY7"/>
<evidence type="ECO:0008006" key="3">
    <source>
        <dbReference type="Google" id="ProtNLM"/>
    </source>
</evidence>
<dbReference type="EMBL" id="BATA01000009">
    <property type="protein sequence ID" value="GAD51837.1"/>
    <property type="molecule type" value="Genomic_DNA"/>
</dbReference>
<reference evidence="1 2" key="1">
    <citation type="submission" date="2013-09" db="EMBL/GenBank/DDBJ databases">
        <title>Whole genome sequencing of Halarchaeum acidiphilum strain MH1-52-1.</title>
        <authorList>
            <person name="Shimane Y."/>
            <person name="Minegishi H."/>
            <person name="Nishi S."/>
            <person name="Echigo A."/>
            <person name="Shuto A."/>
            <person name="Konishi M."/>
            <person name="Ito T."/>
            <person name="Ohkuma M."/>
            <person name="Ohta Y."/>
            <person name="Nagano Y."/>
            <person name="Tsubouchi T."/>
            <person name="Mori K."/>
            <person name="Usui K."/>
            <person name="Kamekura M."/>
            <person name="Usami R."/>
            <person name="Takaki Y."/>
            <person name="Hatada Y."/>
        </authorList>
    </citation>
    <scope>NUCLEOTIDE SEQUENCE [LARGE SCALE GENOMIC DNA]</scope>
    <source>
        <strain evidence="1 2">JCM 16109</strain>
    </source>
</reference>
<name>U2YSY7_9EURY</name>
<protein>
    <recommendedName>
        <fullName evidence="3">MBL fold metallo-hydrolase</fullName>
    </recommendedName>
</protein>
<dbReference type="RefSeq" id="WP_020220502.1">
    <property type="nucleotide sequence ID" value="NZ_BANO01000001.1"/>
</dbReference>